<dbReference type="AlphaFoldDB" id="A0A176VVL4"/>
<dbReference type="Pfam" id="PF14009">
    <property type="entry name" value="PADRE"/>
    <property type="match status" value="1"/>
</dbReference>
<gene>
    <name evidence="2" type="ORF">AXG93_4242s1200</name>
</gene>
<dbReference type="EMBL" id="LVLJ01002459">
    <property type="protein sequence ID" value="OAE24848.1"/>
    <property type="molecule type" value="Genomic_DNA"/>
</dbReference>
<organism evidence="2 3">
    <name type="scientific">Marchantia polymorpha subsp. ruderalis</name>
    <dbReference type="NCBI Taxonomy" id="1480154"/>
    <lineage>
        <taxon>Eukaryota</taxon>
        <taxon>Viridiplantae</taxon>
        <taxon>Streptophyta</taxon>
        <taxon>Embryophyta</taxon>
        <taxon>Marchantiophyta</taxon>
        <taxon>Marchantiopsida</taxon>
        <taxon>Marchantiidae</taxon>
        <taxon>Marchantiales</taxon>
        <taxon>Marchantiaceae</taxon>
        <taxon>Marchantia</taxon>
    </lineage>
</organism>
<sequence length="318" mass="34986">MGNAHSIWACLEVYTRQKVVQIVQADGKYEEFPDPMNVAVVMRMYPDHLVVHCSSLDRPTGGALSKIMIMRPDQELAVGQSYLLHPIPAQYRRTIFKAYSIPLPKSPLGLGRDTEGLLHSFRKTRSLKRLNGKRKKRVAALRELCAALLQPLQPVPIGSSMASTEKVPDSGPSIMSSSRRRASLGLALTKDISEAPNAPLLDSRAANSDCAEDKPKTSFGCDGWRPALDSIPESPGRSFGSDFQSNSLRYHLLVDQRQDEFRPEHILPGPEYRVLFTLIRGFISCVNTKYEIEVSSDPGLSSQKSIVNVAATAAAAIV</sequence>
<reference evidence="2" key="1">
    <citation type="submission" date="2016-03" db="EMBL/GenBank/DDBJ databases">
        <title>Mechanisms controlling the formation of the plant cell surface in tip-growing cells are functionally conserved among land plants.</title>
        <authorList>
            <person name="Honkanen S."/>
            <person name="Jones V.A."/>
            <person name="Morieri G."/>
            <person name="Champion C."/>
            <person name="Hetherington A.J."/>
            <person name="Kelly S."/>
            <person name="Saint-Marcoux D."/>
            <person name="Proust H."/>
            <person name="Prescott H."/>
            <person name="Dolan L."/>
        </authorList>
    </citation>
    <scope>NUCLEOTIDE SEQUENCE [LARGE SCALE GENOMIC DNA]</scope>
    <source>
        <tissue evidence="2">Whole gametophyte</tissue>
    </source>
</reference>
<dbReference type="Proteomes" id="UP000077202">
    <property type="component" value="Unassembled WGS sequence"/>
</dbReference>
<evidence type="ECO:0000313" key="2">
    <source>
        <dbReference type="EMBL" id="OAE24848.1"/>
    </source>
</evidence>
<proteinExistence type="predicted"/>
<evidence type="ECO:0000313" key="3">
    <source>
        <dbReference type="Proteomes" id="UP000077202"/>
    </source>
</evidence>
<evidence type="ECO:0000256" key="1">
    <source>
        <dbReference type="SAM" id="MobiDB-lite"/>
    </source>
</evidence>
<name>A0A176VVL4_MARPO</name>
<keyword evidence="3" id="KW-1185">Reference proteome</keyword>
<accession>A0A176VVL4</accession>
<dbReference type="InterPro" id="IPR025322">
    <property type="entry name" value="PADRE_dom"/>
</dbReference>
<protein>
    <submittedName>
        <fullName evidence="2">Uncharacterized protein</fullName>
    </submittedName>
</protein>
<comment type="caution">
    <text evidence="2">The sequence shown here is derived from an EMBL/GenBank/DDBJ whole genome shotgun (WGS) entry which is preliminary data.</text>
</comment>
<feature type="region of interest" description="Disordered" evidence="1">
    <location>
        <begin position="159"/>
        <end position="178"/>
    </location>
</feature>